<dbReference type="AlphaFoldDB" id="A0A067MIM8"/>
<evidence type="ECO:0000313" key="3">
    <source>
        <dbReference type="Proteomes" id="UP000027195"/>
    </source>
</evidence>
<sequence length="275" mass="31244">MPSRPSMRLHCSHREHMEALEAHLAQMEREEGVKYWQEPGETTSSAEQKCHYFWHYPGVEACFKGWYGSSEPDYRPYETLSLPALRYLVTRNRISPGVAHASTNKTRNFADWKRHGINVRYMPGRRAASGEWYERDTETTLEIKMTRVMCQFLREMLARSTLPSSPLDRASSSVPGPTASSEPASGHPSTLPPPPPIIVLAVGKNLLPDARLFSAICDAVRRGLFVKVWGWRAGLYEKYLDLQSSHSDQMKIYYFDDYAPYLVHCGSAACNLGVR</sequence>
<reference evidence="3" key="1">
    <citation type="journal article" date="2014" name="Proc. Natl. Acad. Sci. U.S.A.">
        <title>Extensive sampling of basidiomycete genomes demonstrates inadequacy of the white-rot/brown-rot paradigm for wood decay fungi.</title>
        <authorList>
            <person name="Riley R."/>
            <person name="Salamov A.A."/>
            <person name="Brown D.W."/>
            <person name="Nagy L.G."/>
            <person name="Floudas D."/>
            <person name="Held B.W."/>
            <person name="Levasseur A."/>
            <person name="Lombard V."/>
            <person name="Morin E."/>
            <person name="Otillar R."/>
            <person name="Lindquist E.A."/>
            <person name="Sun H."/>
            <person name="LaButti K.M."/>
            <person name="Schmutz J."/>
            <person name="Jabbour D."/>
            <person name="Luo H."/>
            <person name="Baker S.E."/>
            <person name="Pisabarro A.G."/>
            <person name="Walton J.D."/>
            <person name="Blanchette R.A."/>
            <person name="Henrissat B."/>
            <person name="Martin F."/>
            <person name="Cullen D."/>
            <person name="Hibbett D.S."/>
            <person name="Grigoriev I.V."/>
        </authorList>
    </citation>
    <scope>NUCLEOTIDE SEQUENCE [LARGE SCALE GENOMIC DNA]</scope>
    <source>
        <strain evidence="3">FD-172 SS1</strain>
    </source>
</reference>
<protein>
    <submittedName>
        <fullName evidence="2">Uncharacterized protein</fullName>
    </submittedName>
</protein>
<proteinExistence type="predicted"/>
<feature type="compositionally biased region" description="Polar residues" evidence="1">
    <location>
        <begin position="170"/>
        <end position="182"/>
    </location>
</feature>
<gene>
    <name evidence="2" type="ORF">BOTBODRAFT_346443</name>
</gene>
<dbReference type="Proteomes" id="UP000027195">
    <property type="component" value="Unassembled WGS sequence"/>
</dbReference>
<accession>A0A067MIM8</accession>
<keyword evidence="3" id="KW-1185">Reference proteome</keyword>
<evidence type="ECO:0000313" key="2">
    <source>
        <dbReference type="EMBL" id="KDQ14590.1"/>
    </source>
</evidence>
<dbReference type="EMBL" id="KL198037">
    <property type="protein sequence ID" value="KDQ14590.1"/>
    <property type="molecule type" value="Genomic_DNA"/>
</dbReference>
<organism evidence="2 3">
    <name type="scientific">Botryobasidium botryosum (strain FD-172 SS1)</name>
    <dbReference type="NCBI Taxonomy" id="930990"/>
    <lineage>
        <taxon>Eukaryota</taxon>
        <taxon>Fungi</taxon>
        <taxon>Dikarya</taxon>
        <taxon>Basidiomycota</taxon>
        <taxon>Agaricomycotina</taxon>
        <taxon>Agaricomycetes</taxon>
        <taxon>Cantharellales</taxon>
        <taxon>Botryobasidiaceae</taxon>
        <taxon>Botryobasidium</taxon>
    </lineage>
</organism>
<dbReference type="InParanoid" id="A0A067MIM8"/>
<name>A0A067MIM8_BOTB1</name>
<dbReference type="HOGENOM" id="CLU_104257_0_0_1"/>
<evidence type="ECO:0000256" key="1">
    <source>
        <dbReference type="SAM" id="MobiDB-lite"/>
    </source>
</evidence>
<feature type="region of interest" description="Disordered" evidence="1">
    <location>
        <begin position="163"/>
        <end position="190"/>
    </location>
</feature>